<reference evidence="1" key="2">
    <citation type="journal article" date="2022" name="Microbiol. Resour. Announc.">
        <title>Metagenome Sequencing to Explore Phylogenomics of Terrestrial Cyanobacteria.</title>
        <authorList>
            <person name="Ward R.D."/>
            <person name="Stajich J.E."/>
            <person name="Johansen J.R."/>
            <person name="Huntemann M."/>
            <person name="Clum A."/>
            <person name="Foster B."/>
            <person name="Foster B."/>
            <person name="Roux S."/>
            <person name="Palaniappan K."/>
            <person name="Varghese N."/>
            <person name="Mukherjee S."/>
            <person name="Reddy T.B.K."/>
            <person name="Daum C."/>
            <person name="Copeland A."/>
            <person name="Chen I.A."/>
            <person name="Ivanova N.N."/>
            <person name="Kyrpides N.C."/>
            <person name="Shapiro N."/>
            <person name="Eloe-Fadrosh E.A."/>
            <person name="Pietrasiak N."/>
        </authorList>
    </citation>
    <scope>NUCLEOTIDE SEQUENCE</scope>
    <source>
        <strain evidence="1">HA4357-MV3</strain>
    </source>
</reference>
<dbReference type="Proteomes" id="UP000813215">
    <property type="component" value="Unassembled WGS sequence"/>
</dbReference>
<accession>A0A9E3H9T9</accession>
<gene>
    <name evidence="1" type="ORF">KME28_16915</name>
</gene>
<protein>
    <submittedName>
        <fullName evidence="1">Uncharacterized protein</fullName>
    </submittedName>
</protein>
<dbReference type="AlphaFoldDB" id="A0A9E3H9T9"/>
<reference evidence="1" key="1">
    <citation type="submission" date="2021-05" db="EMBL/GenBank/DDBJ databases">
        <authorList>
            <person name="Pietrasiak N."/>
            <person name="Ward R."/>
            <person name="Stajich J.E."/>
            <person name="Kurbessoian T."/>
        </authorList>
    </citation>
    <scope>NUCLEOTIDE SEQUENCE</scope>
    <source>
        <strain evidence="1">HA4357-MV3</strain>
    </source>
</reference>
<evidence type="ECO:0000313" key="1">
    <source>
        <dbReference type="EMBL" id="MBW4433351.1"/>
    </source>
</evidence>
<dbReference type="EMBL" id="JAHHHW010000103">
    <property type="protein sequence ID" value="MBW4433351.1"/>
    <property type="molecule type" value="Genomic_DNA"/>
</dbReference>
<name>A0A9E3H9T9_9NOST</name>
<comment type="caution">
    <text evidence="1">The sequence shown here is derived from an EMBL/GenBank/DDBJ whole genome shotgun (WGS) entry which is preliminary data.</text>
</comment>
<evidence type="ECO:0000313" key="2">
    <source>
        <dbReference type="Proteomes" id="UP000813215"/>
    </source>
</evidence>
<organism evidence="1 2">
    <name type="scientific">Pelatocladus maniniholoensis HA4357-MV3</name>
    <dbReference type="NCBI Taxonomy" id="1117104"/>
    <lineage>
        <taxon>Bacteria</taxon>
        <taxon>Bacillati</taxon>
        <taxon>Cyanobacteriota</taxon>
        <taxon>Cyanophyceae</taxon>
        <taxon>Nostocales</taxon>
        <taxon>Nostocaceae</taxon>
        <taxon>Pelatocladus</taxon>
    </lineage>
</organism>
<proteinExistence type="predicted"/>
<sequence>MKYTFDIVGVSQVLQFFHHQQETLHISQHQGVEYIATHICTLDAFLESVEPVPSKWNWDKDEVVSTVIDFWVQNSDSIRYWKARLIDAGTDNLLIARVADIKALKVELESLLGRNL</sequence>